<evidence type="ECO:0000313" key="2">
    <source>
        <dbReference type="EMBL" id="KAF7064377.1"/>
    </source>
</evidence>
<name>A0A9R1HEC2_WHEAT</name>
<dbReference type="OrthoDB" id="1666796at2759"/>
<accession>A0A9R1HEC2</accession>
<gene>
    <name evidence="2" type="ORF">CFC21_070708</name>
</gene>
<proteinExistence type="predicted"/>
<evidence type="ECO:0008006" key="3">
    <source>
        <dbReference type="Google" id="ProtNLM"/>
    </source>
</evidence>
<dbReference type="Proteomes" id="UP000815260">
    <property type="component" value="Chromosome 5B"/>
</dbReference>
<protein>
    <recommendedName>
        <fullName evidence="3">Transmembrane 9 superfamily member</fullName>
    </recommendedName>
</protein>
<organism evidence="2">
    <name type="scientific">Triticum aestivum</name>
    <name type="common">Wheat</name>
    <dbReference type="NCBI Taxonomy" id="4565"/>
    <lineage>
        <taxon>Eukaryota</taxon>
        <taxon>Viridiplantae</taxon>
        <taxon>Streptophyta</taxon>
        <taxon>Embryophyta</taxon>
        <taxon>Tracheophyta</taxon>
        <taxon>Spermatophyta</taxon>
        <taxon>Magnoliopsida</taxon>
        <taxon>Liliopsida</taxon>
        <taxon>Poales</taxon>
        <taxon>Poaceae</taxon>
        <taxon>BOP clade</taxon>
        <taxon>Pooideae</taxon>
        <taxon>Triticodae</taxon>
        <taxon>Triticeae</taxon>
        <taxon>Triticinae</taxon>
        <taxon>Triticum</taxon>
    </lineage>
</organism>
<feature type="transmembrane region" description="Helical" evidence="1">
    <location>
        <begin position="6"/>
        <end position="26"/>
    </location>
</feature>
<keyword evidence="1" id="KW-0472">Membrane</keyword>
<feature type="non-terminal residue" evidence="2">
    <location>
        <position position="1"/>
    </location>
</feature>
<keyword evidence="1" id="KW-1133">Transmembrane helix</keyword>
<reference evidence="2" key="2">
    <citation type="submission" date="2020-03" db="EMBL/GenBank/DDBJ databases">
        <title>The second near-complete assembly of the hexaploid bread wheat (Triticum aestivum) genome.</title>
        <authorList>
            <person name="Zimin A.V."/>
            <person name="Puiu D."/>
            <person name="Shumante A."/>
            <person name="Alonge M."/>
            <person name="Salzberg S.L."/>
        </authorList>
    </citation>
    <scope>NUCLEOTIDE SEQUENCE</scope>
    <source>
        <tissue evidence="2">Leaf</tissue>
    </source>
</reference>
<comment type="caution">
    <text evidence="2">The sequence shown here is derived from an EMBL/GenBank/DDBJ whole genome shotgun (WGS) entry which is preliminary data.</text>
</comment>
<keyword evidence="1" id="KW-0812">Transmembrane</keyword>
<dbReference type="EMBL" id="CM022224">
    <property type="protein sequence ID" value="KAF7064377.1"/>
    <property type="molecule type" value="Genomic_DNA"/>
</dbReference>
<dbReference type="AlphaFoldDB" id="A0A9R1HEC2"/>
<sequence length="36" mass="4002">GYTLMFCLGLGILCGAIGYLGSTLFVRRIYRNIKCD</sequence>
<evidence type="ECO:0000256" key="1">
    <source>
        <dbReference type="SAM" id="Phobius"/>
    </source>
</evidence>
<reference evidence="2" key="1">
    <citation type="journal article" date="2017" name="Gigascience">
        <title>The first near-complete assembly of the hexaploid bread wheat genome, Triticum aestivum.</title>
        <authorList>
            <person name="Zimin A.V."/>
            <person name="Puiu D."/>
            <person name="Hall R."/>
            <person name="Kingan S."/>
            <person name="Clavijo B.J."/>
            <person name="Salzberg S.L."/>
        </authorList>
    </citation>
    <scope>NUCLEOTIDE SEQUENCE</scope>
    <source>
        <tissue evidence="2">Leaf</tissue>
    </source>
</reference>